<name>A0A4Y2X9T2_ARAVE</name>
<evidence type="ECO:0000313" key="1">
    <source>
        <dbReference type="EMBL" id="GBO44937.1"/>
    </source>
</evidence>
<sequence length="87" mass="10091">ICFEESVPSAEISYDDILLWKDAAQTKSAVSEPMCLNDWRLVTRECKPSTIDGAKWLPFNYSMCTKYQPAVQGEFCFPQYYFLYVVL</sequence>
<feature type="non-terminal residue" evidence="1">
    <location>
        <position position="1"/>
    </location>
</feature>
<dbReference type="EMBL" id="BGPR01071871">
    <property type="protein sequence ID" value="GBO44937.1"/>
    <property type="molecule type" value="Genomic_DNA"/>
</dbReference>
<comment type="caution">
    <text evidence="1">The sequence shown here is derived from an EMBL/GenBank/DDBJ whole genome shotgun (WGS) entry which is preliminary data.</text>
</comment>
<protein>
    <submittedName>
        <fullName evidence="1">Uncharacterized protein</fullName>
    </submittedName>
</protein>
<organism evidence="1 2">
    <name type="scientific">Araneus ventricosus</name>
    <name type="common">Orbweaver spider</name>
    <name type="synonym">Epeira ventricosa</name>
    <dbReference type="NCBI Taxonomy" id="182803"/>
    <lineage>
        <taxon>Eukaryota</taxon>
        <taxon>Metazoa</taxon>
        <taxon>Ecdysozoa</taxon>
        <taxon>Arthropoda</taxon>
        <taxon>Chelicerata</taxon>
        <taxon>Arachnida</taxon>
        <taxon>Araneae</taxon>
        <taxon>Araneomorphae</taxon>
        <taxon>Entelegynae</taxon>
        <taxon>Araneoidea</taxon>
        <taxon>Araneidae</taxon>
        <taxon>Araneus</taxon>
    </lineage>
</organism>
<reference evidence="1 2" key="1">
    <citation type="journal article" date="2019" name="Sci. Rep.">
        <title>Orb-weaving spider Araneus ventricosus genome elucidates the spidroin gene catalogue.</title>
        <authorList>
            <person name="Kono N."/>
            <person name="Nakamura H."/>
            <person name="Ohtoshi R."/>
            <person name="Moran D.A.P."/>
            <person name="Shinohara A."/>
            <person name="Yoshida Y."/>
            <person name="Fujiwara M."/>
            <person name="Mori M."/>
            <person name="Tomita M."/>
            <person name="Arakawa K."/>
        </authorList>
    </citation>
    <scope>NUCLEOTIDE SEQUENCE [LARGE SCALE GENOMIC DNA]</scope>
</reference>
<gene>
    <name evidence="1" type="ORF">AVEN_250394_1</name>
</gene>
<evidence type="ECO:0000313" key="2">
    <source>
        <dbReference type="Proteomes" id="UP000499080"/>
    </source>
</evidence>
<dbReference type="Proteomes" id="UP000499080">
    <property type="component" value="Unassembled WGS sequence"/>
</dbReference>
<proteinExistence type="predicted"/>
<accession>A0A4Y2X9T2</accession>
<keyword evidence="2" id="KW-1185">Reference proteome</keyword>
<dbReference type="AlphaFoldDB" id="A0A4Y2X9T2"/>